<accession>A0A3S0V3Y0</accession>
<comment type="caution">
    <text evidence="2">The sequence shown here is derived from an EMBL/GenBank/DDBJ whole genome shotgun (WGS) entry which is preliminary data.</text>
</comment>
<dbReference type="CDD" id="cd07043">
    <property type="entry name" value="STAS_anti-anti-sigma_factors"/>
    <property type="match status" value="1"/>
</dbReference>
<gene>
    <name evidence="2" type="ORF">EJ063_08460</name>
</gene>
<evidence type="ECO:0000313" key="3">
    <source>
        <dbReference type="Proteomes" id="UP000268973"/>
    </source>
</evidence>
<proteinExistence type="predicted"/>
<dbReference type="OrthoDB" id="9796076at2"/>
<dbReference type="AlphaFoldDB" id="A0A3S0V3Y0"/>
<evidence type="ECO:0000313" key="2">
    <source>
        <dbReference type="EMBL" id="RTZ16812.1"/>
    </source>
</evidence>
<dbReference type="SUPFAM" id="SSF52091">
    <property type="entry name" value="SpoIIaa-like"/>
    <property type="match status" value="1"/>
</dbReference>
<protein>
    <submittedName>
        <fullName evidence="2">Anti-sigma factor antagonist</fullName>
    </submittedName>
</protein>
<dbReference type="InterPro" id="IPR002645">
    <property type="entry name" value="STAS_dom"/>
</dbReference>
<keyword evidence="3" id="KW-1185">Reference proteome</keyword>
<dbReference type="PANTHER" id="PTHR33495">
    <property type="entry name" value="ANTI-SIGMA FACTOR ANTAGONIST TM_1081-RELATED-RELATED"/>
    <property type="match status" value="1"/>
</dbReference>
<organism evidence="2 3">
    <name type="scientific">Vibrio aquaticus</name>
    <dbReference type="NCBI Taxonomy" id="2496559"/>
    <lineage>
        <taxon>Bacteria</taxon>
        <taxon>Pseudomonadati</taxon>
        <taxon>Pseudomonadota</taxon>
        <taxon>Gammaproteobacteria</taxon>
        <taxon>Vibrionales</taxon>
        <taxon>Vibrionaceae</taxon>
        <taxon>Vibrio</taxon>
    </lineage>
</organism>
<dbReference type="PROSITE" id="PS50801">
    <property type="entry name" value="STAS"/>
    <property type="match status" value="1"/>
</dbReference>
<sequence length="106" mass="12103">MELRKIQANETITTLIINGNLDADGSRFAQPHIDEIIADETNRDIEIDFSQVQFLDSSGVGALVYLYKRLIERQRNMRIENVSGQPLEIMNLLRIDQAIPVNSHTH</sequence>
<dbReference type="PANTHER" id="PTHR33495:SF2">
    <property type="entry name" value="ANTI-SIGMA FACTOR ANTAGONIST TM_1081-RELATED"/>
    <property type="match status" value="1"/>
</dbReference>
<feature type="domain" description="STAS" evidence="1">
    <location>
        <begin position="2"/>
        <end position="94"/>
    </location>
</feature>
<dbReference type="Pfam" id="PF01740">
    <property type="entry name" value="STAS"/>
    <property type="match status" value="1"/>
</dbReference>
<evidence type="ECO:0000259" key="1">
    <source>
        <dbReference type="PROSITE" id="PS50801"/>
    </source>
</evidence>
<dbReference type="Proteomes" id="UP000268973">
    <property type="component" value="Unassembled WGS sequence"/>
</dbReference>
<dbReference type="RefSeq" id="WP_126573834.1">
    <property type="nucleotide sequence ID" value="NZ_RXZH01000002.1"/>
</dbReference>
<dbReference type="EMBL" id="RXZH01000002">
    <property type="protein sequence ID" value="RTZ16812.1"/>
    <property type="molecule type" value="Genomic_DNA"/>
</dbReference>
<reference evidence="2 3" key="1">
    <citation type="submission" date="2018-12" db="EMBL/GenBank/DDBJ databases">
        <title>Vibrio sp. isolated from China Sea.</title>
        <authorList>
            <person name="Li Y."/>
        </authorList>
    </citation>
    <scope>NUCLEOTIDE SEQUENCE [LARGE SCALE GENOMIC DNA]</scope>
    <source>
        <strain evidence="2 3">BEI207</strain>
    </source>
</reference>
<dbReference type="Gene3D" id="3.30.750.24">
    <property type="entry name" value="STAS domain"/>
    <property type="match status" value="1"/>
</dbReference>
<dbReference type="InterPro" id="IPR036513">
    <property type="entry name" value="STAS_dom_sf"/>
</dbReference>
<name>A0A3S0V3Y0_9VIBR</name>
<dbReference type="GO" id="GO:0043856">
    <property type="term" value="F:anti-sigma factor antagonist activity"/>
    <property type="evidence" value="ECO:0007669"/>
    <property type="project" value="TreeGrafter"/>
</dbReference>